<dbReference type="Pfam" id="PF03735">
    <property type="entry name" value="ENT"/>
    <property type="match status" value="1"/>
</dbReference>
<dbReference type="Proteomes" id="UP000030748">
    <property type="component" value="Unassembled WGS sequence"/>
</dbReference>
<evidence type="ECO:0000313" key="5">
    <source>
        <dbReference type="EMBL" id="EYU42240.1"/>
    </source>
</evidence>
<keyword evidence="2" id="KW-0539">Nucleus</keyword>
<proteinExistence type="predicted"/>
<feature type="region of interest" description="Disordered" evidence="3">
    <location>
        <begin position="294"/>
        <end position="339"/>
    </location>
</feature>
<accession>A0A022RTH5</accession>
<dbReference type="PROSITE" id="PS51138">
    <property type="entry name" value="ENT"/>
    <property type="match status" value="1"/>
</dbReference>
<dbReference type="AlphaFoldDB" id="A0A022RTH5"/>
<dbReference type="CDD" id="cd20404">
    <property type="entry name" value="Tudor_Agenet_AtEML-like"/>
    <property type="match status" value="1"/>
</dbReference>
<protein>
    <recommendedName>
        <fullName evidence="4">ENT domain-containing protein</fullName>
    </recommendedName>
</protein>
<dbReference type="eggNOG" id="KOG4675">
    <property type="taxonomic scope" value="Eukaryota"/>
</dbReference>
<dbReference type="InterPro" id="IPR036142">
    <property type="entry name" value="ENT_dom-like_sf"/>
</dbReference>
<keyword evidence="6" id="KW-1185">Reference proteome</keyword>
<dbReference type="PANTHER" id="PTHR33432">
    <property type="entry name" value="PROTEIN EMSY-LIKE 4"/>
    <property type="match status" value="1"/>
</dbReference>
<feature type="compositionally biased region" description="Low complexity" evidence="3">
    <location>
        <begin position="165"/>
        <end position="180"/>
    </location>
</feature>
<dbReference type="FunFam" id="2.30.30.140:FF:000088">
    <property type="entry name" value="Protein EMSY-LIKE 3"/>
    <property type="match status" value="1"/>
</dbReference>
<evidence type="ECO:0000256" key="3">
    <source>
        <dbReference type="SAM" id="MobiDB-lite"/>
    </source>
</evidence>
<dbReference type="KEGG" id="egt:105952406"/>
<dbReference type="PANTHER" id="PTHR33432:SF28">
    <property type="entry name" value="PROTEIN EMSY-LIKE 4"/>
    <property type="match status" value="1"/>
</dbReference>
<feature type="region of interest" description="Disordered" evidence="3">
    <location>
        <begin position="389"/>
        <end position="412"/>
    </location>
</feature>
<reference evidence="5 6" key="1">
    <citation type="journal article" date="2013" name="Proc. Natl. Acad. Sci. U.S.A.">
        <title>Fine-scale variation in meiotic recombination in Mimulus inferred from population shotgun sequencing.</title>
        <authorList>
            <person name="Hellsten U."/>
            <person name="Wright K.M."/>
            <person name="Jenkins J."/>
            <person name="Shu S."/>
            <person name="Yuan Y."/>
            <person name="Wessler S.R."/>
            <person name="Schmutz J."/>
            <person name="Willis J.H."/>
            <person name="Rokhsar D.S."/>
        </authorList>
    </citation>
    <scope>NUCLEOTIDE SEQUENCE [LARGE SCALE GENOMIC DNA]</scope>
    <source>
        <strain evidence="6">cv. DUN x IM62</strain>
    </source>
</reference>
<evidence type="ECO:0000259" key="4">
    <source>
        <dbReference type="PROSITE" id="PS51138"/>
    </source>
</evidence>
<dbReference type="SUPFAM" id="SSF63748">
    <property type="entry name" value="Tudor/PWWP/MBT"/>
    <property type="match status" value="1"/>
</dbReference>
<evidence type="ECO:0000256" key="2">
    <source>
        <dbReference type="ARBA" id="ARBA00023242"/>
    </source>
</evidence>
<sequence>MDYEPFDSSGTDDDFPPPHQNQNRMSRGGRISGNGRPPPIGSVPYTRMYDDADMEAKIHQIEQEAYCSILRAFKAQADAISWEKESLITELRKELRLSNEEHRDLLSRVNVDETISTIREWRRQGGVQPGIHGTSHDALPSPSISASRKKQKLAPSLPFQPQPNQPSSSAAKRGPPMMVPKGKKHKPMPPGSSSMKMQGPPGPAGRGRFGTRVPSGGLANEFAEGGSFDSLIGRKVRTRWPDDNSFYEAVITNYNPIEGVHNLVYDMNTPNETWEWVNLSEMAPEDIQWEGEDPGISRHGGPGNGMIRRPGSGRGRGLTKSQPRKGFPPSQNGVGKQGADDIQLLHTDTLIKEVERVFSADQIDPVEVEKAKRVLKEHELALTDAISRLSELSDGESDEGGRFLHGQGLERE</sequence>
<dbReference type="PhylomeDB" id="A0A022RTH5"/>
<dbReference type="OMA" id="HTDMATQ"/>
<dbReference type="Gene3D" id="2.30.30.140">
    <property type="match status" value="1"/>
</dbReference>
<dbReference type="GO" id="GO:0005634">
    <property type="term" value="C:nucleus"/>
    <property type="evidence" value="ECO:0000318"/>
    <property type="project" value="GO_Central"/>
</dbReference>
<feature type="domain" description="ENT" evidence="4">
    <location>
        <begin position="54"/>
        <end position="141"/>
    </location>
</feature>
<dbReference type="SMART" id="SM01191">
    <property type="entry name" value="ENT"/>
    <property type="match status" value="1"/>
</dbReference>
<dbReference type="STRING" id="4155.A0A022RTH5"/>
<dbReference type="OrthoDB" id="1737049at2759"/>
<feature type="region of interest" description="Disordered" evidence="3">
    <location>
        <begin position="123"/>
        <end position="205"/>
    </location>
</feature>
<dbReference type="SUPFAM" id="SSF158639">
    <property type="entry name" value="ENT-like"/>
    <property type="match status" value="1"/>
</dbReference>
<feature type="region of interest" description="Disordered" evidence="3">
    <location>
        <begin position="1"/>
        <end position="44"/>
    </location>
</feature>
<evidence type="ECO:0000256" key="1">
    <source>
        <dbReference type="ARBA" id="ARBA00004123"/>
    </source>
</evidence>
<comment type="subcellular location">
    <subcellularLocation>
        <location evidence="1">Nucleus</location>
    </subcellularLocation>
</comment>
<dbReference type="Gene3D" id="1.10.1240.40">
    <property type="entry name" value="ENT domain"/>
    <property type="match status" value="1"/>
</dbReference>
<dbReference type="EMBL" id="KI630297">
    <property type="protein sequence ID" value="EYU42240.1"/>
    <property type="molecule type" value="Genomic_DNA"/>
</dbReference>
<organism evidence="5 6">
    <name type="scientific">Erythranthe guttata</name>
    <name type="common">Yellow monkey flower</name>
    <name type="synonym">Mimulus guttatus</name>
    <dbReference type="NCBI Taxonomy" id="4155"/>
    <lineage>
        <taxon>Eukaryota</taxon>
        <taxon>Viridiplantae</taxon>
        <taxon>Streptophyta</taxon>
        <taxon>Embryophyta</taxon>
        <taxon>Tracheophyta</taxon>
        <taxon>Spermatophyta</taxon>
        <taxon>Magnoliopsida</taxon>
        <taxon>eudicotyledons</taxon>
        <taxon>Gunneridae</taxon>
        <taxon>Pentapetalae</taxon>
        <taxon>asterids</taxon>
        <taxon>lamiids</taxon>
        <taxon>Lamiales</taxon>
        <taxon>Phrymaceae</taxon>
        <taxon>Erythranthe</taxon>
    </lineage>
</organism>
<evidence type="ECO:0000313" key="6">
    <source>
        <dbReference type="Proteomes" id="UP000030748"/>
    </source>
</evidence>
<dbReference type="GO" id="GO:0050832">
    <property type="term" value="P:defense response to fungus"/>
    <property type="evidence" value="ECO:0007669"/>
    <property type="project" value="InterPro"/>
</dbReference>
<dbReference type="InterPro" id="IPR005491">
    <property type="entry name" value="ENT_dom"/>
</dbReference>
<dbReference type="InterPro" id="IPR033485">
    <property type="entry name" value="EMSY-LIKE_plant"/>
</dbReference>
<feature type="compositionally biased region" description="Acidic residues" evidence="3">
    <location>
        <begin position="1"/>
        <end position="15"/>
    </location>
</feature>
<gene>
    <name evidence="5" type="ORF">MIMGU_mgv1a007277mg</name>
</gene>
<name>A0A022RTH5_ERYGU</name>